<accession>A0ABV8UNR8</accession>
<evidence type="ECO:0000313" key="2">
    <source>
        <dbReference type="EMBL" id="MFC4352754.1"/>
    </source>
</evidence>
<keyword evidence="3" id="KW-1185">Reference proteome</keyword>
<proteinExistence type="predicted"/>
<evidence type="ECO:0000256" key="1">
    <source>
        <dbReference type="SAM" id="MobiDB-lite"/>
    </source>
</evidence>
<comment type="caution">
    <text evidence="2">The sequence shown here is derived from an EMBL/GenBank/DDBJ whole genome shotgun (WGS) entry which is preliminary data.</text>
</comment>
<evidence type="ECO:0000313" key="3">
    <source>
        <dbReference type="Proteomes" id="UP001595799"/>
    </source>
</evidence>
<protein>
    <submittedName>
        <fullName evidence="2">Accessory factor UbiK family protein</fullName>
    </submittedName>
</protein>
<dbReference type="EMBL" id="JBHSCW010000008">
    <property type="protein sequence ID" value="MFC4352754.1"/>
    <property type="molecule type" value="Genomic_DNA"/>
</dbReference>
<dbReference type="RefSeq" id="WP_382423114.1">
    <property type="nucleotide sequence ID" value="NZ_JBHSCW010000008.1"/>
</dbReference>
<dbReference type="Pfam" id="PF04380">
    <property type="entry name" value="BMFP"/>
    <property type="match status" value="1"/>
</dbReference>
<name>A0ABV8UNR8_9PROT</name>
<sequence length="128" mass="13194">MQSQNRLFDDLARVFGGAAGVASDVRTEAEARVRDQLEKLLSGMDLVTREEHEAVQAMAAKARSEQEELAGRVAALEARLAELETSAASGGGRKAASSRTTSGKRTAAASSKAGSTGKGKSSGKKDAG</sequence>
<feature type="region of interest" description="Disordered" evidence="1">
    <location>
        <begin position="84"/>
        <end position="128"/>
    </location>
</feature>
<dbReference type="Proteomes" id="UP001595799">
    <property type="component" value="Unassembled WGS sequence"/>
</dbReference>
<organism evidence="2 3">
    <name type="scientific">Fodinicurvata halophila</name>
    <dbReference type="NCBI Taxonomy" id="1419723"/>
    <lineage>
        <taxon>Bacteria</taxon>
        <taxon>Pseudomonadati</taxon>
        <taxon>Pseudomonadota</taxon>
        <taxon>Alphaproteobacteria</taxon>
        <taxon>Rhodospirillales</taxon>
        <taxon>Rhodovibrionaceae</taxon>
        <taxon>Fodinicurvata</taxon>
    </lineage>
</organism>
<dbReference type="InterPro" id="IPR007475">
    <property type="entry name" value="UbiK"/>
</dbReference>
<reference evidence="3" key="1">
    <citation type="journal article" date="2019" name="Int. J. Syst. Evol. Microbiol.">
        <title>The Global Catalogue of Microorganisms (GCM) 10K type strain sequencing project: providing services to taxonomists for standard genome sequencing and annotation.</title>
        <authorList>
            <consortium name="The Broad Institute Genomics Platform"/>
            <consortium name="The Broad Institute Genome Sequencing Center for Infectious Disease"/>
            <person name="Wu L."/>
            <person name="Ma J."/>
        </authorList>
    </citation>
    <scope>NUCLEOTIDE SEQUENCE [LARGE SCALE GENOMIC DNA]</scope>
    <source>
        <strain evidence="3">CECT 8472</strain>
    </source>
</reference>
<gene>
    <name evidence="2" type="ORF">ACFOW6_14475</name>
</gene>
<feature type="compositionally biased region" description="Low complexity" evidence="1">
    <location>
        <begin position="84"/>
        <end position="119"/>
    </location>
</feature>